<dbReference type="AlphaFoldDB" id="A0A0D6ZAS2"/>
<organism evidence="2 3">
    <name type="scientific">Mesobacillus subterraneus</name>
    <dbReference type="NCBI Taxonomy" id="285983"/>
    <lineage>
        <taxon>Bacteria</taxon>
        <taxon>Bacillati</taxon>
        <taxon>Bacillota</taxon>
        <taxon>Bacilli</taxon>
        <taxon>Bacillales</taxon>
        <taxon>Bacillaceae</taxon>
        <taxon>Mesobacillus</taxon>
    </lineage>
</organism>
<dbReference type="PATRIC" id="fig|285983.3.peg.226"/>
<proteinExistence type="predicted"/>
<keyword evidence="3" id="KW-1185">Reference proteome</keyword>
<dbReference type="Proteomes" id="UP000032512">
    <property type="component" value="Unassembled WGS sequence"/>
</dbReference>
<evidence type="ECO:0000313" key="2">
    <source>
        <dbReference type="EMBL" id="KIY22435.1"/>
    </source>
</evidence>
<keyword evidence="1" id="KW-1133">Transmembrane helix</keyword>
<protein>
    <submittedName>
        <fullName evidence="2">Uncharacterized protein</fullName>
    </submittedName>
</protein>
<evidence type="ECO:0000256" key="1">
    <source>
        <dbReference type="SAM" id="Phobius"/>
    </source>
</evidence>
<evidence type="ECO:0000313" key="3">
    <source>
        <dbReference type="Proteomes" id="UP000032512"/>
    </source>
</evidence>
<accession>A0A0D6ZAS2</accession>
<dbReference type="OrthoDB" id="2455517at2"/>
<name>A0A0D6ZAS2_9BACI</name>
<comment type="caution">
    <text evidence="2">The sequence shown here is derived from an EMBL/GenBank/DDBJ whole genome shotgun (WGS) entry which is preliminary data.</text>
</comment>
<keyword evidence="1" id="KW-0472">Membrane</keyword>
<sequence length="230" mass="26115">MSLIILLFILLLAFIGLANFSGRFTSPRFLSGSSTTKMFTVYIIVLLCTASLSFVVPKGESYQGDYLTEQEMLQNERLNSDIYSIVESGKIEEANGLSKKKSWEFPIEGEELNIESKSSNAMVFIEKVKSIEDKIEVTHYSTFSYVDNIDITDRFTSPEVELIETTLKILPQDHVNIQLVKYTKAFPFTQFAEDGEQFNRRNGMMQGLDFIYIKVPGKMEVSGEGYVVNE</sequence>
<feature type="transmembrane region" description="Helical" evidence="1">
    <location>
        <begin position="39"/>
        <end position="56"/>
    </location>
</feature>
<keyword evidence="1" id="KW-0812">Transmembrane</keyword>
<dbReference type="EMBL" id="JXIQ01000070">
    <property type="protein sequence ID" value="KIY22435.1"/>
    <property type="molecule type" value="Genomic_DNA"/>
</dbReference>
<gene>
    <name evidence="2" type="ORF">UB32_08550</name>
</gene>
<dbReference type="RefSeq" id="WP_044392887.1">
    <property type="nucleotide sequence ID" value="NZ_JXIQ01000070.1"/>
</dbReference>
<reference evidence="2 3" key="1">
    <citation type="submission" date="2015-01" db="EMBL/GenBank/DDBJ databases">
        <title>Draft genome sequences of the supercritical CO2 tolerant bacteria Bacillus subterraneus MITOT1 and Bacillus cereus MIT0214.</title>
        <authorList>
            <person name="Peet K.C."/>
            <person name="Thompson J.R."/>
        </authorList>
    </citation>
    <scope>NUCLEOTIDE SEQUENCE [LARGE SCALE GENOMIC DNA]</scope>
    <source>
        <strain evidence="2 3">MITOT1</strain>
    </source>
</reference>